<name>A0A5B0M540_PUCGR</name>
<dbReference type="AlphaFoldDB" id="A0A5B0M540"/>
<dbReference type="EMBL" id="VDEP01000507">
    <property type="protein sequence ID" value="KAA1067138.1"/>
    <property type="molecule type" value="Genomic_DNA"/>
</dbReference>
<proteinExistence type="predicted"/>
<evidence type="ECO:0000313" key="4">
    <source>
        <dbReference type="Proteomes" id="UP000325313"/>
    </source>
</evidence>
<accession>A0A5B0M540</accession>
<keyword evidence="3" id="KW-1185">Reference proteome</keyword>
<comment type="caution">
    <text evidence="2">The sequence shown here is derived from an EMBL/GenBank/DDBJ whole genome shotgun (WGS) entry which is preliminary data.</text>
</comment>
<organism evidence="2 3">
    <name type="scientific">Puccinia graminis f. sp. tritici</name>
    <dbReference type="NCBI Taxonomy" id="56615"/>
    <lineage>
        <taxon>Eukaryota</taxon>
        <taxon>Fungi</taxon>
        <taxon>Dikarya</taxon>
        <taxon>Basidiomycota</taxon>
        <taxon>Pucciniomycotina</taxon>
        <taxon>Pucciniomycetes</taxon>
        <taxon>Pucciniales</taxon>
        <taxon>Pucciniaceae</taxon>
        <taxon>Puccinia</taxon>
    </lineage>
</organism>
<sequence>MISIFRSNQIRFFQKRERAGKKTLQSTCHSNHLIAIFPGIFVPTPCPSCFLGIPILSKSSNCGPLGNHWAILIALTAEATSLKKHDPRKFQSYTTRGSTSQISELYY</sequence>
<gene>
    <name evidence="2" type="ORF">PGT21_013399</name>
    <name evidence="1" type="ORF">PGTUg99_020763</name>
</gene>
<reference evidence="3 4" key="1">
    <citation type="submission" date="2019-05" db="EMBL/GenBank/DDBJ databases">
        <title>Emergence of the Ug99 lineage of the wheat stem rust pathogen through somatic hybridization.</title>
        <authorList>
            <person name="Li F."/>
            <person name="Upadhyaya N.M."/>
            <person name="Sperschneider J."/>
            <person name="Matny O."/>
            <person name="Nguyen-Phuc H."/>
            <person name="Mago R."/>
            <person name="Raley C."/>
            <person name="Miller M.E."/>
            <person name="Silverstein K.A.T."/>
            <person name="Henningsen E."/>
            <person name="Hirsch C.D."/>
            <person name="Visser B."/>
            <person name="Pretorius Z.A."/>
            <person name="Steffenson B.J."/>
            <person name="Schwessinger B."/>
            <person name="Dodds P.N."/>
            <person name="Figueroa M."/>
        </authorList>
    </citation>
    <scope>NUCLEOTIDE SEQUENCE [LARGE SCALE GENOMIC DNA]</scope>
    <source>
        <strain evidence="2">21-0</strain>
        <strain evidence="1 4">Ug99</strain>
    </source>
</reference>
<evidence type="ECO:0000313" key="3">
    <source>
        <dbReference type="Proteomes" id="UP000324748"/>
    </source>
</evidence>
<evidence type="ECO:0000313" key="1">
    <source>
        <dbReference type="EMBL" id="KAA1067138.1"/>
    </source>
</evidence>
<dbReference type="Proteomes" id="UP000324748">
    <property type="component" value="Unassembled WGS sequence"/>
</dbReference>
<evidence type="ECO:0000313" key="2">
    <source>
        <dbReference type="EMBL" id="KAA1071631.1"/>
    </source>
</evidence>
<dbReference type="EMBL" id="VSWC01000170">
    <property type="protein sequence ID" value="KAA1071631.1"/>
    <property type="molecule type" value="Genomic_DNA"/>
</dbReference>
<dbReference type="Proteomes" id="UP000325313">
    <property type="component" value="Unassembled WGS sequence"/>
</dbReference>
<protein>
    <submittedName>
        <fullName evidence="2">Uncharacterized protein</fullName>
    </submittedName>
</protein>